<dbReference type="InterPro" id="IPR057670">
    <property type="entry name" value="SH3_retrovirus"/>
</dbReference>
<protein>
    <recommendedName>
        <fullName evidence="1">Retroviral polymerase SH3-like domain-containing protein</fullName>
    </recommendedName>
</protein>
<feature type="domain" description="Retroviral polymerase SH3-like" evidence="1">
    <location>
        <begin position="48"/>
        <end position="92"/>
    </location>
</feature>
<dbReference type="AlphaFoldDB" id="A0A232LRQ2"/>
<comment type="caution">
    <text evidence="2">The sequence shown here is derived from an EMBL/GenBank/DDBJ whole genome shotgun (WGS) entry which is preliminary data.</text>
</comment>
<name>A0A232LRQ2_9EURO</name>
<accession>A0A232LRQ2</accession>
<feature type="non-terminal residue" evidence="2">
    <location>
        <position position="154"/>
    </location>
</feature>
<dbReference type="Proteomes" id="UP000243515">
    <property type="component" value="Unassembled WGS sequence"/>
</dbReference>
<feature type="non-terminal residue" evidence="2">
    <location>
        <position position="1"/>
    </location>
</feature>
<organism evidence="2 3">
    <name type="scientific">Elaphomyces granulatus</name>
    <dbReference type="NCBI Taxonomy" id="519963"/>
    <lineage>
        <taxon>Eukaryota</taxon>
        <taxon>Fungi</taxon>
        <taxon>Dikarya</taxon>
        <taxon>Ascomycota</taxon>
        <taxon>Pezizomycotina</taxon>
        <taxon>Eurotiomycetes</taxon>
        <taxon>Eurotiomycetidae</taxon>
        <taxon>Eurotiales</taxon>
        <taxon>Elaphomycetaceae</taxon>
        <taxon>Elaphomyces</taxon>
    </lineage>
</organism>
<evidence type="ECO:0000259" key="1">
    <source>
        <dbReference type="Pfam" id="PF25597"/>
    </source>
</evidence>
<dbReference type="OrthoDB" id="3549940at2759"/>
<sequence>TPGTTSLTAKPSPYSVPASAWFRTPPELLHFRKWGSPLTYHLHGSAKPEDKLSARAKKGFLIGYNGKNIYRIWDPNSDTILTSSDVKFNEQFHDGTASGSQIQGGATQNNNGIAQTGRASHMVNPSSTPVAAATMTAGTPTDTGTLPQLRFETY</sequence>
<reference evidence="2 3" key="1">
    <citation type="journal article" date="2015" name="Environ. Microbiol.">
        <title>Metagenome sequence of Elaphomyces granulatus from sporocarp tissue reveals Ascomycota ectomycorrhizal fingerprints of genome expansion and a Proteobacteria-rich microbiome.</title>
        <authorList>
            <person name="Quandt C.A."/>
            <person name="Kohler A."/>
            <person name="Hesse C.N."/>
            <person name="Sharpton T.J."/>
            <person name="Martin F."/>
            <person name="Spatafora J.W."/>
        </authorList>
    </citation>
    <scope>NUCLEOTIDE SEQUENCE [LARGE SCALE GENOMIC DNA]</scope>
    <source>
        <strain evidence="2 3">OSC145934</strain>
    </source>
</reference>
<evidence type="ECO:0000313" key="2">
    <source>
        <dbReference type="EMBL" id="OXV06764.1"/>
    </source>
</evidence>
<gene>
    <name evidence="2" type="ORF">Egran_05469</name>
</gene>
<dbReference type="Pfam" id="PF25597">
    <property type="entry name" value="SH3_retrovirus"/>
    <property type="match status" value="1"/>
</dbReference>
<dbReference type="EMBL" id="NPHW01005433">
    <property type="protein sequence ID" value="OXV06764.1"/>
    <property type="molecule type" value="Genomic_DNA"/>
</dbReference>
<keyword evidence="3" id="KW-1185">Reference proteome</keyword>
<proteinExistence type="predicted"/>
<evidence type="ECO:0000313" key="3">
    <source>
        <dbReference type="Proteomes" id="UP000243515"/>
    </source>
</evidence>